<dbReference type="AlphaFoldDB" id="A0A137NQC1"/>
<evidence type="ECO:0000313" key="1">
    <source>
        <dbReference type="EMBL" id="KXN64947.1"/>
    </source>
</evidence>
<dbReference type="EMBL" id="KQ965051">
    <property type="protein sequence ID" value="KXN64947.1"/>
    <property type="molecule type" value="Genomic_DNA"/>
</dbReference>
<organism evidence="1 2">
    <name type="scientific">Conidiobolus coronatus (strain ATCC 28846 / CBS 209.66 / NRRL 28638)</name>
    <name type="common">Delacroixia coronata</name>
    <dbReference type="NCBI Taxonomy" id="796925"/>
    <lineage>
        <taxon>Eukaryota</taxon>
        <taxon>Fungi</taxon>
        <taxon>Fungi incertae sedis</taxon>
        <taxon>Zoopagomycota</taxon>
        <taxon>Entomophthoromycotina</taxon>
        <taxon>Entomophthoromycetes</taxon>
        <taxon>Entomophthorales</taxon>
        <taxon>Ancylistaceae</taxon>
        <taxon>Conidiobolus</taxon>
    </lineage>
</organism>
<evidence type="ECO:0000313" key="2">
    <source>
        <dbReference type="Proteomes" id="UP000070444"/>
    </source>
</evidence>
<gene>
    <name evidence="1" type="ORF">CONCODRAFT_13652</name>
</gene>
<dbReference type="Proteomes" id="UP000070444">
    <property type="component" value="Unassembled WGS sequence"/>
</dbReference>
<dbReference type="Pfam" id="PF13412">
    <property type="entry name" value="HTH_24"/>
    <property type="match status" value="1"/>
</dbReference>
<sequence>MEKESIVFSCIKTGKKINSSEERIKFKPKNVGKPKKFTDESLISLANDNPDINLKELSSLVGASITAVSRRIDQINSFEERIKLKSKKAGKKSKFTDEFILNLVNANPDLKMQELGELIGISVSAISHRIIKMKNSGIRLQYSYKGCKNTRFEESQKQKIRVSNQVIIDLVNENPELKIRELAGLTKTSLSTMYRKIRIIKDGGQLLEYGNKKSRKDKSTPIRSPKKFTDGFQTLLVNESPDLNSVELPKSVDTDVIPLSNLTKKTNCGGKKVDYSSKKDLQLVSDVEPQLQLYQEG</sequence>
<keyword evidence="2" id="KW-1185">Reference proteome</keyword>
<dbReference type="InterPro" id="IPR036388">
    <property type="entry name" value="WH-like_DNA-bd_sf"/>
</dbReference>
<dbReference type="Gene3D" id="1.10.10.10">
    <property type="entry name" value="Winged helix-like DNA-binding domain superfamily/Winged helix DNA-binding domain"/>
    <property type="match status" value="1"/>
</dbReference>
<name>A0A137NQC1_CONC2</name>
<protein>
    <recommendedName>
        <fullName evidence="3">Helix-turn-helix type 11 domain-containing protein</fullName>
    </recommendedName>
</protein>
<reference evidence="1 2" key="1">
    <citation type="journal article" date="2015" name="Genome Biol. Evol.">
        <title>Phylogenomic analyses indicate that early fungi evolved digesting cell walls of algal ancestors of land plants.</title>
        <authorList>
            <person name="Chang Y."/>
            <person name="Wang S."/>
            <person name="Sekimoto S."/>
            <person name="Aerts A.L."/>
            <person name="Choi C."/>
            <person name="Clum A."/>
            <person name="LaButti K.M."/>
            <person name="Lindquist E.A."/>
            <person name="Yee Ngan C."/>
            <person name="Ohm R.A."/>
            <person name="Salamov A.A."/>
            <person name="Grigoriev I.V."/>
            <person name="Spatafora J.W."/>
            <person name="Berbee M.L."/>
        </authorList>
    </citation>
    <scope>NUCLEOTIDE SEQUENCE [LARGE SCALE GENOMIC DNA]</scope>
    <source>
        <strain evidence="1 2">NRRL 28638</strain>
    </source>
</reference>
<proteinExistence type="predicted"/>
<accession>A0A137NQC1</accession>
<evidence type="ECO:0008006" key="3">
    <source>
        <dbReference type="Google" id="ProtNLM"/>
    </source>
</evidence>